<feature type="transmembrane region" description="Helical" evidence="2">
    <location>
        <begin position="218"/>
        <end position="237"/>
    </location>
</feature>
<feature type="transmembrane region" description="Helical" evidence="2">
    <location>
        <begin position="179"/>
        <end position="198"/>
    </location>
</feature>
<keyword evidence="2" id="KW-1133">Transmembrane helix</keyword>
<name>A0ABU8L759_9MICO</name>
<feature type="transmembrane region" description="Helical" evidence="2">
    <location>
        <begin position="258"/>
        <end position="277"/>
    </location>
</feature>
<dbReference type="EMBL" id="JBBDGM010000002">
    <property type="protein sequence ID" value="MEJ1087164.1"/>
    <property type="molecule type" value="Genomic_DNA"/>
</dbReference>
<keyword evidence="2" id="KW-0812">Transmembrane</keyword>
<keyword evidence="2" id="KW-0472">Membrane</keyword>
<evidence type="ECO:0008006" key="5">
    <source>
        <dbReference type="Google" id="ProtNLM"/>
    </source>
</evidence>
<accession>A0ABU8L759</accession>
<evidence type="ECO:0000256" key="1">
    <source>
        <dbReference type="SAM" id="MobiDB-lite"/>
    </source>
</evidence>
<organism evidence="3 4">
    <name type="scientific">Microbacterium bandirmense</name>
    <dbReference type="NCBI Taxonomy" id="3122050"/>
    <lineage>
        <taxon>Bacteria</taxon>
        <taxon>Bacillati</taxon>
        <taxon>Actinomycetota</taxon>
        <taxon>Actinomycetes</taxon>
        <taxon>Micrococcales</taxon>
        <taxon>Microbacteriaceae</taxon>
        <taxon>Microbacterium</taxon>
    </lineage>
</organism>
<dbReference type="InterPro" id="IPR009339">
    <property type="entry name" value="DUF998"/>
</dbReference>
<feature type="transmembrane region" description="Helical" evidence="2">
    <location>
        <begin position="312"/>
        <end position="332"/>
    </location>
</feature>
<protein>
    <recommendedName>
        <fullName evidence="5">DUF998 domain-containing protein</fullName>
    </recommendedName>
</protein>
<dbReference type="RefSeq" id="WP_337330844.1">
    <property type="nucleotide sequence ID" value="NZ_JBBDGM010000002.1"/>
</dbReference>
<dbReference type="Pfam" id="PF06197">
    <property type="entry name" value="DUF998"/>
    <property type="match status" value="1"/>
</dbReference>
<evidence type="ECO:0000313" key="4">
    <source>
        <dbReference type="Proteomes" id="UP001371224"/>
    </source>
</evidence>
<feature type="transmembrane region" description="Helical" evidence="2">
    <location>
        <begin position="62"/>
        <end position="85"/>
    </location>
</feature>
<keyword evidence="4" id="KW-1185">Reference proteome</keyword>
<proteinExistence type="predicted"/>
<gene>
    <name evidence="3" type="ORF">WDU99_02400</name>
</gene>
<sequence length="391" mass="41276">MAERLRRFIERSEDALRRPARTAEALETIAVLVGAAALVLGFLISLMLFWGAQLSISGPGSIGVYAAIGGGIVAVIAFVLGRVAVRPQREASKEQSAGEDAAGEDTAEVRLRWYDLIAISAAYGAVAVLGWLGIAQLLELSFIGAPVYAFPGAVLVGVAFALTAYIAFLGAAALTPLSLSLALAIFLVIGAFASMLESTDPDWWRDNLSALGMASNQAAPAFNFTLIISGVIVTTIARYATAGLPVGTALQRRRRTQVRAGLVLVGVLLACVGVFPVDRFFLVHNTVATGMAVIYAVVVCALPWLLPTLPRVFFGVGYIFVAVIILLGVFFATGYYNLTAVELIAGILIFTWIILFLRTAGAASASQNASPRSQESASTRANQASESRNFT</sequence>
<feature type="region of interest" description="Disordered" evidence="1">
    <location>
        <begin position="368"/>
        <end position="391"/>
    </location>
</feature>
<feature type="transmembrane region" description="Helical" evidence="2">
    <location>
        <begin position="25"/>
        <end position="50"/>
    </location>
</feature>
<comment type="caution">
    <text evidence="3">The sequence shown here is derived from an EMBL/GenBank/DDBJ whole genome shotgun (WGS) entry which is preliminary data.</text>
</comment>
<feature type="transmembrane region" description="Helical" evidence="2">
    <location>
        <begin position="338"/>
        <end position="357"/>
    </location>
</feature>
<reference evidence="3 4" key="1">
    <citation type="submission" date="2024-02" db="EMBL/GenBank/DDBJ databases">
        <authorList>
            <person name="Saticioglu I.B."/>
        </authorList>
    </citation>
    <scope>NUCLEOTIDE SEQUENCE [LARGE SCALE GENOMIC DNA]</scope>
    <source>
        <strain evidence="3 4">Mu-80</strain>
    </source>
</reference>
<feature type="transmembrane region" description="Helical" evidence="2">
    <location>
        <begin position="150"/>
        <end position="172"/>
    </location>
</feature>
<dbReference type="Proteomes" id="UP001371224">
    <property type="component" value="Unassembled WGS sequence"/>
</dbReference>
<evidence type="ECO:0000256" key="2">
    <source>
        <dbReference type="SAM" id="Phobius"/>
    </source>
</evidence>
<evidence type="ECO:0000313" key="3">
    <source>
        <dbReference type="EMBL" id="MEJ1087164.1"/>
    </source>
</evidence>
<feature type="transmembrane region" description="Helical" evidence="2">
    <location>
        <begin position="283"/>
        <end position="305"/>
    </location>
</feature>
<feature type="transmembrane region" description="Helical" evidence="2">
    <location>
        <begin position="116"/>
        <end position="138"/>
    </location>
</feature>